<evidence type="ECO:0000313" key="2">
    <source>
        <dbReference type="Proteomes" id="UP000253975"/>
    </source>
</evidence>
<organism evidence="1 2">
    <name type="scientific">Slackia isoflavoniconvertens</name>
    <dbReference type="NCBI Taxonomy" id="572010"/>
    <lineage>
        <taxon>Bacteria</taxon>
        <taxon>Bacillati</taxon>
        <taxon>Actinomycetota</taxon>
        <taxon>Coriobacteriia</taxon>
        <taxon>Eggerthellales</taxon>
        <taxon>Eggerthellaceae</taxon>
        <taxon>Slackia</taxon>
    </lineage>
</organism>
<proteinExistence type="predicted"/>
<gene>
    <name evidence="1" type="ORF">C1881_09285</name>
</gene>
<comment type="caution">
    <text evidence="1">The sequence shown here is derived from an EMBL/GenBank/DDBJ whole genome shotgun (WGS) entry which is preliminary data.</text>
</comment>
<sequence>MSLRLLAGVVIIRDANNGANIICHLEKPACARIGVSIISYIFSESKVKGIAQRYTNCPLSIIVVNGNYIEQLKIRQAIKNEQGEITPNPRLEFLSIAGVRNAIPQNKERKWKLTNEPSELSKQSLPIPRRHRRVILVAMQQIFSMERYIGKSSNRKPAFIAVDWISDIGRMVVENDSNNIAPLREILAT</sequence>
<dbReference type="AlphaFoldDB" id="A0A369L8H6"/>
<protein>
    <submittedName>
        <fullName evidence="1">Uncharacterized protein</fullName>
    </submittedName>
</protein>
<dbReference type="EMBL" id="PPTO01000018">
    <property type="protein sequence ID" value="RDB55620.1"/>
    <property type="molecule type" value="Genomic_DNA"/>
</dbReference>
<name>A0A369L8H6_9ACTN</name>
<reference evidence="1 2" key="1">
    <citation type="journal article" date="2018" name="Elife">
        <title>Discovery and characterization of a prevalent human gut bacterial enzyme sufficient for the inactivation of a family of plant toxins.</title>
        <authorList>
            <person name="Koppel N."/>
            <person name="Bisanz J.E."/>
            <person name="Pandelia M.E."/>
            <person name="Turnbaugh P.J."/>
            <person name="Balskus E.P."/>
        </authorList>
    </citation>
    <scope>NUCLEOTIDE SEQUENCE [LARGE SCALE GENOMIC DNA]</scope>
    <source>
        <strain evidence="1 2">OB21 GAM31</strain>
    </source>
</reference>
<dbReference type="Proteomes" id="UP000253975">
    <property type="component" value="Unassembled WGS sequence"/>
</dbReference>
<evidence type="ECO:0000313" key="1">
    <source>
        <dbReference type="EMBL" id="RDB55620.1"/>
    </source>
</evidence>
<accession>A0A369L8H6</accession>